<dbReference type="GO" id="GO:0005524">
    <property type="term" value="F:ATP binding"/>
    <property type="evidence" value="ECO:0007669"/>
    <property type="project" value="UniProtKB-KW"/>
</dbReference>
<dbReference type="FunFam" id="3.30.1370.50:FF:000002">
    <property type="entry name" value="Immunoglobulin mu DNA-binding protein 2"/>
    <property type="match status" value="1"/>
</dbReference>
<evidence type="ECO:0008006" key="19">
    <source>
        <dbReference type="Google" id="ProtNLM"/>
    </source>
</evidence>
<feature type="domain" description="RRM" evidence="15">
    <location>
        <begin position="209"/>
        <end position="287"/>
    </location>
</feature>
<dbReference type="InterPro" id="IPR012677">
    <property type="entry name" value="Nucleotide-bd_a/b_plait_sf"/>
</dbReference>
<evidence type="ECO:0000256" key="14">
    <source>
        <dbReference type="SAM" id="MobiDB-lite"/>
    </source>
</evidence>
<comment type="function">
    <text evidence="11">Regulates global gene expression after oxidative stress. Interacts and stabilizes mRNAs and may regulate their transition between different cytoplasmic components after oxidative stress.</text>
</comment>
<dbReference type="Pfam" id="PF01424">
    <property type="entry name" value="R3H"/>
    <property type="match status" value="1"/>
</dbReference>
<dbReference type="EMBL" id="SRRM01000003">
    <property type="protein sequence ID" value="TKY89918.1"/>
    <property type="molecule type" value="Genomic_DNA"/>
</dbReference>
<name>A0A4U7L276_9BASI</name>
<evidence type="ECO:0000313" key="17">
    <source>
        <dbReference type="EMBL" id="TKY89918.1"/>
    </source>
</evidence>
<evidence type="ECO:0000256" key="13">
    <source>
        <dbReference type="PROSITE-ProRule" id="PRU00176"/>
    </source>
</evidence>
<keyword evidence="8" id="KW-0067">ATP-binding</keyword>
<feature type="compositionally biased region" description="Polar residues" evidence="14">
    <location>
        <begin position="632"/>
        <end position="643"/>
    </location>
</feature>
<feature type="domain" description="R3H" evidence="16">
    <location>
        <begin position="424"/>
        <end position="488"/>
    </location>
</feature>
<dbReference type="PANTHER" id="PTHR23003:SF17">
    <property type="entry name" value="RNA-BINDING PROTEIN PIN4"/>
    <property type="match status" value="1"/>
</dbReference>
<keyword evidence="6" id="KW-0378">Hydrolase</keyword>
<sequence>MMSTDSIHHAFRGLDLSDPQHDPRKQQHHHQQQQQSFASPPRHAGSLRSPTIVTTDLPGQPGYTSNPNTAQSAASLGESAAARFERFFPSSPNTTGSNPSSAGQTFTSSIGSAAGLATNGAFGSFGHSLAPGSMGSSGIGSGHFGSSSNGPRKASSRAALPAQWSAPDPPSLSPPAGASPPKNAAFQTYAQPADFGNGGSADDDDVIPTAIVVKNIPFSVKKEQLLRIIEDLGIPMPYAFNYHMDQGVFRGLAFANFRSAEEADAVVAALNGFDVSGRKLRVEYKKVLQAGEKERIEKEKAIKRMQSMQLEKERERERRRQTDEYAANAYLMPGYNGSASHLAPSDAYLGVDSNPSSQQYDVGVLAPLTADSLRKVPSSQRLAAAIERPTGPSSSTSNAGVSGGGSAAAASSSATKKEELDLNDAATLEIYSRVLLFKDDRMRDELSFSRSLTPLERRTVHLVAQRLGLFHYSMGEGDERYVVVTKNDVSAQTRPLRSQASTIGRAQRSTGFDSSASATAGGFLGPGSAATTGRAGLRLKKSAPDMKRDREGSTGYSGGGGNGYLHSGNGSLAVRKSNSNLRDGYASTSGRRALNSSSSGNAPGGAAGLQSLFSSPFDAPPPVPALPEMLPSQNSSPTHSSLLRQPRGPPAPGSEARNFAVRSRVPTASSSSGGTGGSTPPPPPPHAGFQLHVNGSPTKASYQDLQATTHEPLQF</sequence>
<keyword evidence="18" id="KW-1185">Reference proteome</keyword>
<comment type="subcellular location">
    <subcellularLocation>
        <location evidence="2">Cytoplasm</location>
    </subcellularLocation>
    <subcellularLocation>
        <location evidence="1">Nucleus</location>
    </subcellularLocation>
</comment>
<dbReference type="SUPFAM" id="SSF54928">
    <property type="entry name" value="RNA-binding domain, RBD"/>
    <property type="match status" value="1"/>
</dbReference>
<dbReference type="CDD" id="cd02639">
    <property type="entry name" value="R3H_RRM"/>
    <property type="match status" value="1"/>
</dbReference>
<dbReference type="AlphaFoldDB" id="A0A4U7L276"/>
<evidence type="ECO:0000259" key="16">
    <source>
        <dbReference type="PROSITE" id="PS51061"/>
    </source>
</evidence>
<dbReference type="InterPro" id="IPR000504">
    <property type="entry name" value="RRM_dom"/>
</dbReference>
<evidence type="ECO:0000256" key="4">
    <source>
        <dbReference type="ARBA" id="ARBA00022553"/>
    </source>
</evidence>
<evidence type="ECO:0000256" key="11">
    <source>
        <dbReference type="ARBA" id="ARBA00055199"/>
    </source>
</evidence>
<evidence type="ECO:0000256" key="6">
    <source>
        <dbReference type="ARBA" id="ARBA00022801"/>
    </source>
</evidence>
<dbReference type="Proteomes" id="UP000306050">
    <property type="component" value="Chromosome SGRAM_10"/>
</dbReference>
<keyword evidence="10" id="KW-0539">Nucleus</keyword>
<evidence type="ECO:0000256" key="7">
    <source>
        <dbReference type="ARBA" id="ARBA00022806"/>
    </source>
</evidence>
<evidence type="ECO:0000256" key="9">
    <source>
        <dbReference type="ARBA" id="ARBA00022884"/>
    </source>
</evidence>
<proteinExistence type="predicted"/>
<dbReference type="FunFam" id="3.30.70.330:FF:000183">
    <property type="entry name" value="R3H domain containing protein"/>
    <property type="match status" value="1"/>
</dbReference>
<feature type="region of interest" description="Disordered" evidence="14">
    <location>
        <begin position="1"/>
        <end position="78"/>
    </location>
</feature>
<gene>
    <name evidence="17" type="ORF">EX895_001215</name>
</gene>
<dbReference type="Gene3D" id="3.30.70.330">
    <property type="match status" value="1"/>
</dbReference>
<keyword evidence="9 13" id="KW-0694">RNA-binding</keyword>
<evidence type="ECO:0000256" key="10">
    <source>
        <dbReference type="ARBA" id="ARBA00023242"/>
    </source>
</evidence>
<dbReference type="PROSITE" id="PS51061">
    <property type="entry name" value="R3H"/>
    <property type="match status" value="1"/>
</dbReference>
<feature type="compositionally biased region" description="Polar residues" evidence="14">
    <location>
        <begin position="576"/>
        <end position="590"/>
    </location>
</feature>
<dbReference type="GO" id="GO:0003677">
    <property type="term" value="F:DNA binding"/>
    <property type="evidence" value="ECO:0007669"/>
    <property type="project" value="UniProtKB-ARBA"/>
</dbReference>
<feature type="compositionally biased region" description="Low complexity" evidence="14">
    <location>
        <begin position="391"/>
        <end position="400"/>
    </location>
</feature>
<dbReference type="InterPro" id="IPR034069">
    <property type="entry name" value="R3H_Cip2"/>
</dbReference>
<evidence type="ECO:0000259" key="15">
    <source>
        <dbReference type="PROSITE" id="PS50102"/>
    </source>
</evidence>
<feature type="compositionally biased region" description="Polar residues" evidence="14">
    <location>
        <begin position="493"/>
        <end position="518"/>
    </location>
</feature>
<dbReference type="InterPro" id="IPR035979">
    <property type="entry name" value="RBD_domain_sf"/>
</dbReference>
<dbReference type="GO" id="GO:0005737">
    <property type="term" value="C:cytoplasm"/>
    <property type="evidence" value="ECO:0007669"/>
    <property type="project" value="UniProtKB-SubCell"/>
</dbReference>
<evidence type="ECO:0000256" key="8">
    <source>
        <dbReference type="ARBA" id="ARBA00022840"/>
    </source>
</evidence>
<dbReference type="PROSITE" id="PS50102">
    <property type="entry name" value="RRM"/>
    <property type="match status" value="1"/>
</dbReference>
<protein>
    <recommendedName>
        <fullName evidence="19">RRM domain-containing protein</fullName>
    </recommendedName>
</protein>
<dbReference type="InterPro" id="IPR001374">
    <property type="entry name" value="R3H_dom"/>
</dbReference>
<dbReference type="GeneID" id="40724110"/>
<keyword evidence="3" id="KW-0963">Cytoplasm</keyword>
<dbReference type="GO" id="GO:0016787">
    <property type="term" value="F:hydrolase activity"/>
    <property type="evidence" value="ECO:0007669"/>
    <property type="project" value="UniProtKB-KW"/>
</dbReference>
<dbReference type="Pfam" id="PF00076">
    <property type="entry name" value="RRM_1"/>
    <property type="match status" value="1"/>
</dbReference>
<dbReference type="SMART" id="SM00360">
    <property type="entry name" value="RRM"/>
    <property type="match status" value="1"/>
</dbReference>
<evidence type="ECO:0000313" key="18">
    <source>
        <dbReference type="Proteomes" id="UP000306050"/>
    </source>
</evidence>
<dbReference type="SUPFAM" id="SSF82708">
    <property type="entry name" value="R3H domain"/>
    <property type="match status" value="1"/>
</dbReference>
<dbReference type="Gene3D" id="3.30.1370.50">
    <property type="entry name" value="R3H-like domain"/>
    <property type="match status" value="1"/>
</dbReference>
<keyword evidence="4" id="KW-0597">Phosphoprotein</keyword>
<feature type="compositionally biased region" description="Polar residues" evidence="14">
    <location>
        <begin position="693"/>
        <end position="715"/>
    </location>
</feature>
<evidence type="ECO:0000256" key="5">
    <source>
        <dbReference type="ARBA" id="ARBA00022741"/>
    </source>
</evidence>
<feature type="compositionally biased region" description="Polar residues" evidence="14">
    <location>
        <begin position="62"/>
        <end position="74"/>
    </location>
</feature>
<feature type="region of interest" description="Disordered" evidence="14">
    <location>
        <begin position="493"/>
        <end position="715"/>
    </location>
</feature>
<feature type="compositionally biased region" description="Basic and acidic residues" evidence="14">
    <location>
        <begin position="542"/>
        <end position="552"/>
    </location>
</feature>
<reference evidence="17 18" key="1">
    <citation type="submission" date="2019-05" db="EMBL/GenBank/DDBJ databases">
        <title>Sporisorium graminicola CBS 10092 draft sequencing and annotation.</title>
        <authorList>
            <person name="Solano-Gonzalez S."/>
            <person name="Caddick M.X."/>
            <person name="Darby A."/>
        </authorList>
    </citation>
    <scope>NUCLEOTIDE SEQUENCE [LARGE SCALE GENOMIC DNA]</scope>
    <source>
        <strain evidence="17 18">CBS 10092</strain>
    </source>
</reference>
<comment type="caution">
    <text evidence="17">The sequence shown here is derived from an EMBL/GenBank/DDBJ whole genome shotgun (WGS) entry which is preliminary data.</text>
</comment>
<accession>A0A4U7L276</accession>
<dbReference type="GO" id="GO:0004386">
    <property type="term" value="F:helicase activity"/>
    <property type="evidence" value="ECO:0007669"/>
    <property type="project" value="UniProtKB-KW"/>
</dbReference>
<feature type="region of interest" description="Disordered" evidence="14">
    <location>
        <begin position="385"/>
        <end position="418"/>
    </location>
</feature>
<evidence type="ECO:0000256" key="12">
    <source>
        <dbReference type="ARBA" id="ARBA00062407"/>
    </source>
</evidence>
<dbReference type="GO" id="GO:0071014">
    <property type="term" value="C:post-mRNA release spliceosomal complex"/>
    <property type="evidence" value="ECO:0007669"/>
    <property type="project" value="UniProtKB-ARBA"/>
</dbReference>
<keyword evidence="7" id="KW-0347">Helicase</keyword>
<dbReference type="OrthoDB" id="434258at2759"/>
<evidence type="ECO:0000256" key="3">
    <source>
        <dbReference type="ARBA" id="ARBA00022490"/>
    </source>
</evidence>
<dbReference type="GO" id="GO:0003729">
    <property type="term" value="F:mRNA binding"/>
    <property type="evidence" value="ECO:0007669"/>
    <property type="project" value="TreeGrafter"/>
</dbReference>
<dbReference type="InterPro" id="IPR036867">
    <property type="entry name" value="R3H_dom_sf"/>
</dbReference>
<keyword evidence="5" id="KW-0547">Nucleotide-binding</keyword>
<dbReference type="KEGG" id="sgra:EX895_001215"/>
<evidence type="ECO:0000256" key="1">
    <source>
        <dbReference type="ARBA" id="ARBA00004123"/>
    </source>
</evidence>
<evidence type="ECO:0000256" key="2">
    <source>
        <dbReference type="ARBA" id="ARBA00004496"/>
    </source>
</evidence>
<dbReference type="SMART" id="SM00393">
    <property type="entry name" value="R3H"/>
    <property type="match status" value="1"/>
</dbReference>
<dbReference type="RefSeq" id="XP_029741903.1">
    <property type="nucleotide sequence ID" value="XM_029881815.1"/>
</dbReference>
<organism evidence="17 18">
    <name type="scientific">Sporisorium graminicola</name>
    <dbReference type="NCBI Taxonomy" id="280036"/>
    <lineage>
        <taxon>Eukaryota</taxon>
        <taxon>Fungi</taxon>
        <taxon>Dikarya</taxon>
        <taxon>Basidiomycota</taxon>
        <taxon>Ustilaginomycotina</taxon>
        <taxon>Ustilaginomycetes</taxon>
        <taxon>Ustilaginales</taxon>
        <taxon>Ustilaginaceae</taxon>
        <taxon>Sporisorium</taxon>
    </lineage>
</organism>
<dbReference type="PANTHER" id="PTHR23003">
    <property type="entry name" value="RNA RECOGNITION MOTIF RRM DOMAIN CONTAINING PROTEIN"/>
    <property type="match status" value="1"/>
</dbReference>
<feature type="region of interest" description="Disordered" evidence="14">
    <location>
        <begin position="140"/>
        <end position="184"/>
    </location>
</feature>
<dbReference type="InterPro" id="IPR050374">
    <property type="entry name" value="RRT5_SRSF_SR"/>
</dbReference>
<comment type="subunit">
    <text evidence="12">Interacts with csx1.</text>
</comment>